<evidence type="ECO:0000313" key="3">
    <source>
        <dbReference type="Proteomes" id="UP001345013"/>
    </source>
</evidence>
<feature type="chain" id="PRO_5045319342" evidence="1">
    <location>
        <begin position="18"/>
        <end position="218"/>
    </location>
</feature>
<comment type="caution">
    <text evidence="2">The sequence shown here is derived from an EMBL/GenBank/DDBJ whole genome shotgun (WGS) entry which is preliminary data.</text>
</comment>
<keyword evidence="1" id="KW-0732">Signal</keyword>
<gene>
    <name evidence="2" type="ORF">LTR24_004423</name>
</gene>
<accession>A0ABR0KDM8</accession>
<protein>
    <submittedName>
        <fullName evidence="2">Uncharacterized protein</fullName>
    </submittedName>
</protein>
<reference evidence="2 3" key="1">
    <citation type="submission" date="2023-08" db="EMBL/GenBank/DDBJ databases">
        <title>Black Yeasts Isolated from many extreme environments.</title>
        <authorList>
            <person name="Coleine C."/>
            <person name="Stajich J.E."/>
            <person name="Selbmann L."/>
        </authorList>
    </citation>
    <scope>NUCLEOTIDE SEQUENCE [LARGE SCALE GENOMIC DNA]</scope>
    <source>
        <strain evidence="2 3">CCFEE 5885</strain>
    </source>
</reference>
<keyword evidence="3" id="KW-1185">Reference proteome</keyword>
<evidence type="ECO:0000313" key="2">
    <source>
        <dbReference type="EMBL" id="KAK5093303.1"/>
    </source>
</evidence>
<evidence type="ECO:0000256" key="1">
    <source>
        <dbReference type="SAM" id="SignalP"/>
    </source>
</evidence>
<proteinExistence type="predicted"/>
<dbReference type="EMBL" id="JAVRRG010000045">
    <property type="protein sequence ID" value="KAK5093303.1"/>
    <property type="molecule type" value="Genomic_DNA"/>
</dbReference>
<name>A0ABR0KDM8_9EURO</name>
<dbReference type="Proteomes" id="UP001345013">
    <property type="component" value="Unassembled WGS sequence"/>
</dbReference>
<organism evidence="2 3">
    <name type="scientific">Lithohypha guttulata</name>
    <dbReference type="NCBI Taxonomy" id="1690604"/>
    <lineage>
        <taxon>Eukaryota</taxon>
        <taxon>Fungi</taxon>
        <taxon>Dikarya</taxon>
        <taxon>Ascomycota</taxon>
        <taxon>Pezizomycotina</taxon>
        <taxon>Eurotiomycetes</taxon>
        <taxon>Chaetothyriomycetidae</taxon>
        <taxon>Chaetothyriales</taxon>
        <taxon>Trichomeriaceae</taxon>
        <taxon>Lithohypha</taxon>
    </lineage>
</organism>
<sequence>MQLLLIISSFALSSVMGGFSDVGPYPASYAVFSSAFKQPPIPDVTTEFRGHFIQHKWDENVSHIASGYWYNSAAHGKVRVDETYDGAFGSSLFDYTDVDANGQVLNKLWTVETSVGNVPACFVEHVADAGFPLITADLLKIYQASFGGVVNDPYVGYVQSWNFLYGSSIPIIAYLDQENVVMGLDFWGAERRTKVVNRFFNNVVGEIDAKVFEEFPCP</sequence>
<feature type="signal peptide" evidence="1">
    <location>
        <begin position="1"/>
        <end position="17"/>
    </location>
</feature>